<feature type="transmembrane region" description="Helical" evidence="1">
    <location>
        <begin position="145"/>
        <end position="168"/>
    </location>
</feature>
<dbReference type="Proteomes" id="UP001549320">
    <property type="component" value="Unassembled WGS sequence"/>
</dbReference>
<comment type="caution">
    <text evidence="2">The sequence shown here is derived from an EMBL/GenBank/DDBJ whole genome shotgun (WGS) entry which is preliminary data.</text>
</comment>
<keyword evidence="1" id="KW-0812">Transmembrane</keyword>
<feature type="transmembrane region" description="Helical" evidence="1">
    <location>
        <begin position="60"/>
        <end position="80"/>
    </location>
</feature>
<organism evidence="2 3">
    <name type="scientific">Ottowia thiooxydans</name>
    <dbReference type="NCBI Taxonomy" id="219182"/>
    <lineage>
        <taxon>Bacteria</taxon>
        <taxon>Pseudomonadati</taxon>
        <taxon>Pseudomonadota</taxon>
        <taxon>Betaproteobacteria</taxon>
        <taxon>Burkholderiales</taxon>
        <taxon>Comamonadaceae</taxon>
        <taxon>Ottowia</taxon>
    </lineage>
</organism>
<evidence type="ECO:0000256" key="1">
    <source>
        <dbReference type="SAM" id="Phobius"/>
    </source>
</evidence>
<dbReference type="InterPro" id="IPR021354">
    <property type="entry name" value="DUF2975"/>
</dbReference>
<reference evidence="2 3" key="1">
    <citation type="submission" date="2024-06" db="EMBL/GenBank/DDBJ databases">
        <title>Sorghum-associated microbial communities from plants grown in Nebraska, USA.</title>
        <authorList>
            <person name="Schachtman D."/>
        </authorList>
    </citation>
    <scope>NUCLEOTIDE SEQUENCE [LARGE SCALE GENOMIC DNA]</scope>
    <source>
        <strain evidence="2 3">2709</strain>
    </source>
</reference>
<sequence>MDAEHNEARQRIRLVSKRFSIVCVWLMVGSLVAIGAYWLVVSPETLSRQWLSGMVSVQSLTPVLRGVGLGLTLIAALPMLSGLNHLRRLFLLYAEGTMFGELNVQALRGLGRCLILFSIVQMLFTPAMALALSAGNPPGERLLSVGVTVGMLEAALVGGLLLVIAWVMNEARKIDEEQQLTV</sequence>
<keyword evidence="3" id="KW-1185">Reference proteome</keyword>
<proteinExistence type="predicted"/>
<keyword evidence="1" id="KW-1133">Transmembrane helix</keyword>
<name>A0ABV2Q311_9BURK</name>
<dbReference type="Pfam" id="PF11188">
    <property type="entry name" value="DUF2975"/>
    <property type="match status" value="1"/>
</dbReference>
<dbReference type="EMBL" id="JBEPSH010000001">
    <property type="protein sequence ID" value="MET4575317.1"/>
    <property type="molecule type" value="Genomic_DNA"/>
</dbReference>
<gene>
    <name evidence="2" type="ORF">ABIE13_000414</name>
</gene>
<evidence type="ECO:0000313" key="3">
    <source>
        <dbReference type="Proteomes" id="UP001549320"/>
    </source>
</evidence>
<feature type="transmembrane region" description="Helical" evidence="1">
    <location>
        <begin position="113"/>
        <end position="133"/>
    </location>
</feature>
<feature type="transmembrane region" description="Helical" evidence="1">
    <location>
        <begin position="19"/>
        <end position="40"/>
    </location>
</feature>
<evidence type="ECO:0000313" key="2">
    <source>
        <dbReference type="EMBL" id="MET4575317.1"/>
    </source>
</evidence>
<accession>A0ABV2Q311</accession>
<dbReference type="RefSeq" id="WP_354440685.1">
    <property type="nucleotide sequence ID" value="NZ_JBEPSH010000001.1"/>
</dbReference>
<keyword evidence="1" id="KW-0472">Membrane</keyword>
<protein>
    <submittedName>
        <fullName evidence="2">Membrane protein</fullName>
    </submittedName>
</protein>